<dbReference type="CDD" id="cd00170">
    <property type="entry name" value="SEC14"/>
    <property type="match status" value="1"/>
</dbReference>
<feature type="region of interest" description="Disordered" evidence="1">
    <location>
        <begin position="1"/>
        <end position="52"/>
    </location>
</feature>
<name>A0A427YHH1_9TREE</name>
<protein>
    <recommendedName>
        <fullName evidence="2">Rho-GAP domain-containing protein</fullName>
    </recommendedName>
</protein>
<dbReference type="Pfam" id="PF00620">
    <property type="entry name" value="RhoGAP"/>
    <property type="match status" value="1"/>
</dbReference>
<dbReference type="PANTHER" id="PTHR45808">
    <property type="entry name" value="RHO GTPASE-ACTIVATING PROTEIN 68F"/>
    <property type="match status" value="1"/>
</dbReference>
<dbReference type="PROSITE" id="PS50238">
    <property type="entry name" value="RHOGAP"/>
    <property type="match status" value="1"/>
</dbReference>
<dbReference type="GO" id="GO:0005096">
    <property type="term" value="F:GTPase activator activity"/>
    <property type="evidence" value="ECO:0007669"/>
    <property type="project" value="TreeGrafter"/>
</dbReference>
<feature type="compositionally biased region" description="Polar residues" evidence="1">
    <location>
        <begin position="1"/>
        <end position="11"/>
    </location>
</feature>
<dbReference type="InterPro" id="IPR000198">
    <property type="entry name" value="RhoGAP_dom"/>
</dbReference>
<feature type="compositionally biased region" description="Low complexity" evidence="1">
    <location>
        <begin position="17"/>
        <end position="45"/>
    </location>
</feature>
<gene>
    <name evidence="3" type="ORF">EHS25_001133</name>
</gene>
<evidence type="ECO:0000313" key="4">
    <source>
        <dbReference type="Proteomes" id="UP000279259"/>
    </source>
</evidence>
<dbReference type="InterPro" id="IPR036865">
    <property type="entry name" value="CRAL-TRIO_dom_sf"/>
</dbReference>
<reference evidence="3 4" key="1">
    <citation type="submission" date="2018-11" db="EMBL/GenBank/DDBJ databases">
        <title>Genome sequence of Saitozyma podzolica DSM 27192.</title>
        <authorList>
            <person name="Aliyu H."/>
            <person name="Gorte O."/>
            <person name="Ochsenreither K."/>
        </authorList>
    </citation>
    <scope>NUCLEOTIDE SEQUENCE [LARGE SCALE GENOMIC DNA]</scope>
    <source>
        <strain evidence="3 4">DSM 27192</strain>
    </source>
</reference>
<dbReference type="SUPFAM" id="SSF52087">
    <property type="entry name" value="CRAL/TRIO domain"/>
    <property type="match status" value="1"/>
</dbReference>
<comment type="caution">
    <text evidence="3">The sequence shown here is derived from an EMBL/GenBank/DDBJ whole genome shotgun (WGS) entry which is preliminary data.</text>
</comment>
<proteinExistence type="predicted"/>
<dbReference type="InterPro" id="IPR008936">
    <property type="entry name" value="Rho_GTPase_activation_prot"/>
</dbReference>
<dbReference type="Gene3D" id="1.10.555.10">
    <property type="entry name" value="Rho GTPase activation protein"/>
    <property type="match status" value="1"/>
</dbReference>
<dbReference type="PANTHER" id="PTHR45808:SF2">
    <property type="entry name" value="RHO GTPASE-ACTIVATING PROTEIN 68F"/>
    <property type="match status" value="1"/>
</dbReference>
<dbReference type="AlphaFoldDB" id="A0A427YHH1"/>
<dbReference type="STRING" id="1890683.A0A427YHH1"/>
<organism evidence="3 4">
    <name type="scientific">Saitozyma podzolica</name>
    <dbReference type="NCBI Taxonomy" id="1890683"/>
    <lineage>
        <taxon>Eukaryota</taxon>
        <taxon>Fungi</taxon>
        <taxon>Dikarya</taxon>
        <taxon>Basidiomycota</taxon>
        <taxon>Agaricomycotina</taxon>
        <taxon>Tremellomycetes</taxon>
        <taxon>Tremellales</taxon>
        <taxon>Trimorphomycetaceae</taxon>
        <taxon>Saitozyma</taxon>
    </lineage>
</organism>
<dbReference type="GO" id="GO:0005737">
    <property type="term" value="C:cytoplasm"/>
    <property type="evidence" value="ECO:0007669"/>
    <property type="project" value="TreeGrafter"/>
</dbReference>
<dbReference type="EMBL" id="RSCD01000010">
    <property type="protein sequence ID" value="RSH90528.1"/>
    <property type="molecule type" value="Genomic_DNA"/>
</dbReference>
<accession>A0A427YHH1</accession>
<dbReference type="InterPro" id="IPR001251">
    <property type="entry name" value="CRAL-TRIO_dom"/>
</dbReference>
<dbReference type="GO" id="GO:0007264">
    <property type="term" value="P:small GTPase-mediated signal transduction"/>
    <property type="evidence" value="ECO:0007669"/>
    <property type="project" value="TreeGrafter"/>
</dbReference>
<dbReference type="OrthoDB" id="19923at2759"/>
<dbReference type="Proteomes" id="UP000279259">
    <property type="component" value="Unassembled WGS sequence"/>
</dbReference>
<dbReference type="Gene3D" id="3.40.525.10">
    <property type="entry name" value="CRAL-TRIO lipid binding domain"/>
    <property type="match status" value="1"/>
</dbReference>
<feature type="region of interest" description="Disordered" evidence="1">
    <location>
        <begin position="598"/>
        <end position="661"/>
    </location>
</feature>
<sequence>MEHNSTSSSRQAGEHLAPPSSSRSAANSPLMSTLSRLSLSTSRPSVPQEAPEGYASRTLRFVGRSGRETLRRTGLAGLWSSSDLGESSQAPLLAASEPDSPSSFRTSRVSLLDTTHILYPTLTQHPDPASYPILALSLGLANQAAATLGHDRVFELLLSRLEPWVGEEGEGGYVLVVFAADGERRMPGKAWWAWRWRRIPRKYRKNLKRLYIVHPSLFTRTLLPLILPFLSPKSFHKLHPLPSLIALYHTHHVPLRGLEPTPEVLLEESRVLRERPDLHPVASRREAWRDEAHRAHRGDASWTGTVRGVVGAAGSYLTLPRWGGPLELEKEVQGRRGYWGRSAEELVSEANGKVPKLLVDLRKAILGQGTTAEGVFRRTSNETPQPAHVHSVASDPGAPGVARHPAGPSADPTVVGDGERGPVTTAKDVASVSVRVGRAAYPARTVYERPPNQECDNVNLRLRDGFLPALSPQARMTLEYIIHTLHHLSTHEASTRMSPLALAIVLAPSLIRGPDPLDDGELCLEPGKVLPSALRIAAKTPGGDGEREAERRRGNTLVGLLEMWIREYPVVSKDKPSDDAQPCTCAWTQGGEVVSPAIVQNGQMEKQQEDVAREKGRRRSSVRHELLGRSGSSAASPGKASRSSGKEGLAQHDGADDVDEL</sequence>
<feature type="compositionally biased region" description="Low complexity" evidence="1">
    <location>
        <begin position="628"/>
        <end position="643"/>
    </location>
</feature>
<feature type="domain" description="Rho-GAP" evidence="2">
    <location>
        <begin position="341"/>
        <end position="541"/>
    </location>
</feature>
<feature type="region of interest" description="Disordered" evidence="1">
    <location>
        <begin position="379"/>
        <end position="423"/>
    </location>
</feature>
<dbReference type="Pfam" id="PF13716">
    <property type="entry name" value="CRAL_TRIO_2"/>
    <property type="match status" value="1"/>
</dbReference>
<evidence type="ECO:0000256" key="1">
    <source>
        <dbReference type="SAM" id="MobiDB-lite"/>
    </source>
</evidence>
<keyword evidence="4" id="KW-1185">Reference proteome</keyword>
<evidence type="ECO:0000313" key="3">
    <source>
        <dbReference type="EMBL" id="RSH90528.1"/>
    </source>
</evidence>
<evidence type="ECO:0000259" key="2">
    <source>
        <dbReference type="PROSITE" id="PS50238"/>
    </source>
</evidence>
<dbReference type="SUPFAM" id="SSF48350">
    <property type="entry name" value="GTPase activation domain, GAP"/>
    <property type="match status" value="1"/>
</dbReference>